<proteinExistence type="predicted"/>
<dbReference type="EMBL" id="JACRSV010000001">
    <property type="protein sequence ID" value="MBC8559271.1"/>
    <property type="molecule type" value="Genomic_DNA"/>
</dbReference>
<sequence>MPKTIDQFYDLLRQTSEFSEPSPDYRKISHDVTNAETALHKTFSDEQEELYERLCYERYRLSSLEARFDFAAGFLWGSRLIMDVLLEK</sequence>
<reference evidence="1" key="1">
    <citation type="submission" date="2020-08" db="EMBL/GenBank/DDBJ databases">
        <title>Genome public.</title>
        <authorList>
            <person name="Liu C."/>
            <person name="Sun Q."/>
        </authorList>
    </citation>
    <scope>NUCLEOTIDE SEQUENCE</scope>
    <source>
        <strain evidence="1">NSJ-33</strain>
    </source>
</reference>
<evidence type="ECO:0000313" key="1">
    <source>
        <dbReference type="EMBL" id="MBC8559271.1"/>
    </source>
</evidence>
<dbReference type="InterPro" id="IPR049215">
    <property type="entry name" value="DUF6809"/>
</dbReference>
<name>A0A926E4V7_9FIRM</name>
<organism evidence="1 2">
    <name type="scientific">Fumia xinanensis</name>
    <dbReference type="NCBI Taxonomy" id="2763659"/>
    <lineage>
        <taxon>Bacteria</taxon>
        <taxon>Bacillati</taxon>
        <taxon>Bacillota</taxon>
        <taxon>Clostridia</taxon>
        <taxon>Eubacteriales</taxon>
        <taxon>Oscillospiraceae</taxon>
        <taxon>Fumia</taxon>
    </lineage>
</organism>
<gene>
    <name evidence="1" type="ORF">H8710_04215</name>
</gene>
<comment type="caution">
    <text evidence="1">The sequence shown here is derived from an EMBL/GenBank/DDBJ whole genome shotgun (WGS) entry which is preliminary data.</text>
</comment>
<dbReference type="Pfam" id="PF20648">
    <property type="entry name" value="DUF6809"/>
    <property type="match status" value="1"/>
</dbReference>
<protein>
    <submittedName>
        <fullName evidence="1">Uncharacterized protein</fullName>
    </submittedName>
</protein>
<dbReference type="AlphaFoldDB" id="A0A926E4V7"/>
<dbReference type="Proteomes" id="UP000610760">
    <property type="component" value="Unassembled WGS sequence"/>
</dbReference>
<dbReference type="RefSeq" id="WP_249294174.1">
    <property type="nucleotide sequence ID" value="NZ_JACRSV010000001.1"/>
</dbReference>
<keyword evidence="2" id="KW-1185">Reference proteome</keyword>
<evidence type="ECO:0000313" key="2">
    <source>
        <dbReference type="Proteomes" id="UP000610760"/>
    </source>
</evidence>
<accession>A0A926E4V7</accession>